<dbReference type="EMBL" id="JAWDGP010006323">
    <property type="protein sequence ID" value="KAK3743233.1"/>
    <property type="molecule type" value="Genomic_DNA"/>
</dbReference>
<dbReference type="GO" id="GO:0004553">
    <property type="term" value="F:hydrolase activity, hydrolyzing O-glycosyl compounds"/>
    <property type="evidence" value="ECO:0007669"/>
    <property type="project" value="InterPro"/>
</dbReference>
<feature type="domain" description="Proprotein convertase subtilisin/kexin type 9 C-terminal" evidence="1">
    <location>
        <begin position="334"/>
        <end position="409"/>
    </location>
</feature>
<organism evidence="2 3">
    <name type="scientific">Elysia crispata</name>
    <name type="common">lettuce slug</name>
    <dbReference type="NCBI Taxonomy" id="231223"/>
    <lineage>
        <taxon>Eukaryota</taxon>
        <taxon>Metazoa</taxon>
        <taxon>Spiralia</taxon>
        <taxon>Lophotrochozoa</taxon>
        <taxon>Mollusca</taxon>
        <taxon>Gastropoda</taxon>
        <taxon>Heterobranchia</taxon>
        <taxon>Euthyneura</taxon>
        <taxon>Panpulmonata</taxon>
        <taxon>Sacoglossa</taxon>
        <taxon>Placobranchoidea</taxon>
        <taxon>Plakobranchidae</taxon>
        <taxon>Elysia</taxon>
    </lineage>
</organism>
<reference evidence="2" key="1">
    <citation type="journal article" date="2023" name="G3 (Bethesda)">
        <title>A reference genome for the long-term kleptoplast-retaining sea slug Elysia crispata morphotype clarki.</title>
        <authorList>
            <person name="Eastman K.E."/>
            <person name="Pendleton A.L."/>
            <person name="Shaikh M.A."/>
            <person name="Suttiyut T."/>
            <person name="Ogas R."/>
            <person name="Tomko P."/>
            <person name="Gavelis G."/>
            <person name="Widhalm J.R."/>
            <person name="Wisecaver J.H."/>
        </authorList>
    </citation>
    <scope>NUCLEOTIDE SEQUENCE</scope>
    <source>
        <strain evidence="2">ECLA1</strain>
    </source>
</reference>
<name>A0AAE1CXK6_9GAST</name>
<feature type="domain" description="Proprotein convertase subtilisin/kexin type 9 C-terminal" evidence="1">
    <location>
        <begin position="177"/>
        <end position="256"/>
    </location>
</feature>
<dbReference type="Pfam" id="PF18459">
    <property type="entry name" value="PCSK9_C1"/>
    <property type="match status" value="2"/>
</dbReference>
<dbReference type="Gene3D" id="3.20.20.80">
    <property type="entry name" value="Glycosidases"/>
    <property type="match status" value="1"/>
</dbReference>
<dbReference type="AlphaFoldDB" id="A0AAE1CXK6"/>
<comment type="caution">
    <text evidence="2">The sequence shown here is derived from an EMBL/GenBank/DDBJ whole genome shotgun (WGS) entry which is preliminary data.</text>
</comment>
<dbReference type="PANTHER" id="PTHR31490">
    <property type="entry name" value="GLYCOSYL HYDROLASE"/>
    <property type="match status" value="1"/>
</dbReference>
<protein>
    <recommendedName>
        <fullName evidence="1">Proprotein convertase subtilisin/kexin type 9 C-terminal domain-containing protein</fullName>
    </recommendedName>
</protein>
<evidence type="ECO:0000313" key="3">
    <source>
        <dbReference type="Proteomes" id="UP001283361"/>
    </source>
</evidence>
<dbReference type="Proteomes" id="UP001283361">
    <property type="component" value="Unassembled WGS sequence"/>
</dbReference>
<dbReference type="Gene3D" id="2.60.120.690">
    <property type="entry name" value="Proprotein convertase subtilisin/kexin type 9"/>
    <property type="match status" value="2"/>
</dbReference>
<dbReference type="InterPro" id="IPR041254">
    <property type="entry name" value="PCSK9_C1"/>
</dbReference>
<dbReference type="PANTHER" id="PTHR31490:SF1">
    <property type="entry name" value="ENDO-1,4-BETA-XYLANASE 1"/>
    <property type="match status" value="1"/>
</dbReference>
<evidence type="ECO:0000259" key="1">
    <source>
        <dbReference type="Pfam" id="PF18459"/>
    </source>
</evidence>
<dbReference type="InterPro" id="IPR017853">
    <property type="entry name" value="GH"/>
</dbReference>
<gene>
    <name evidence="2" type="ORF">RRG08_064085</name>
</gene>
<proteinExistence type="predicted"/>
<dbReference type="SUPFAM" id="SSF51445">
    <property type="entry name" value="(Trans)glycosidases"/>
    <property type="match status" value="1"/>
</dbReference>
<dbReference type="InterPro" id="IPR044846">
    <property type="entry name" value="GH10"/>
</dbReference>
<dbReference type="GO" id="GO:0005975">
    <property type="term" value="P:carbohydrate metabolic process"/>
    <property type="evidence" value="ECO:0007669"/>
    <property type="project" value="InterPro"/>
</dbReference>
<keyword evidence="3" id="KW-1185">Reference proteome</keyword>
<evidence type="ECO:0000313" key="2">
    <source>
        <dbReference type="EMBL" id="KAK3743233.1"/>
    </source>
</evidence>
<sequence length="412" mass="44607">MFFVQGGPEPALYILLATHDEKSRADWYEKVLRLYFSHPAVEGVIFWGFWDHDMDPLKALVHGYTYDLDEAGIRFLRLTKQEWSTHVKQSLESSPTMDVRGFRGVYDLTVWYKGKPVKHRTLTLGNTDKNLTIGIYGDGSEIQLPAKVDPFASVDIDHETTSQRLRTLGLASSSSRDSTLTCINRKSGVSAVGDDKFVDVRCQDGEVLTGCSSLMVNNDWHRDGEQIIMVNGKPTCRAVDGYLSQAGVQAQARCCSRRGLTCTYRTAGPSGSGMDDQVIVPCSSGTYPLGCSTWTWASHSDGTYFTNTSCIGQNDDPTIGVYSYAACCAGLSGQCSTVYSQPSGQAIGDVSTVSCPSGQVMTGCNVFSKYGRAAGAQITTMNGGISCRAVNGFEKYGGELGVQAIATCCPRS</sequence>
<accession>A0AAE1CXK6</accession>